<evidence type="ECO:0000313" key="1">
    <source>
        <dbReference type="EMBL" id="KAK4356529.1"/>
    </source>
</evidence>
<sequence length="51" mass="5685">MVNRSFDILFLLRRNGRKVIFANVDASKALWKALGIPEGDSGNYGITWSDA</sequence>
<gene>
    <name evidence="1" type="ORF">RND71_025500</name>
</gene>
<accession>A0AAE1VCR1</accession>
<dbReference type="AlphaFoldDB" id="A0AAE1VCR1"/>
<keyword evidence="2" id="KW-1185">Reference proteome</keyword>
<protein>
    <submittedName>
        <fullName evidence="1">Uncharacterized protein</fullName>
    </submittedName>
</protein>
<comment type="caution">
    <text evidence="1">The sequence shown here is derived from an EMBL/GenBank/DDBJ whole genome shotgun (WGS) entry which is preliminary data.</text>
</comment>
<proteinExistence type="predicted"/>
<organism evidence="1 2">
    <name type="scientific">Anisodus tanguticus</name>
    <dbReference type="NCBI Taxonomy" id="243964"/>
    <lineage>
        <taxon>Eukaryota</taxon>
        <taxon>Viridiplantae</taxon>
        <taxon>Streptophyta</taxon>
        <taxon>Embryophyta</taxon>
        <taxon>Tracheophyta</taxon>
        <taxon>Spermatophyta</taxon>
        <taxon>Magnoliopsida</taxon>
        <taxon>eudicotyledons</taxon>
        <taxon>Gunneridae</taxon>
        <taxon>Pentapetalae</taxon>
        <taxon>asterids</taxon>
        <taxon>lamiids</taxon>
        <taxon>Solanales</taxon>
        <taxon>Solanaceae</taxon>
        <taxon>Solanoideae</taxon>
        <taxon>Hyoscyameae</taxon>
        <taxon>Anisodus</taxon>
    </lineage>
</organism>
<name>A0AAE1VCR1_9SOLA</name>
<evidence type="ECO:0000313" key="2">
    <source>
        <dbReference type="Proteomes" id="UP001291623"/>
    </source>
</evidence>
<dbReference type="EMBL" id="JAVYJV010000013">
    <property type="protein sequence ID" value="KAK4356529.1"/>
    <property type="molecule type" value="Genomic_DNA"/>
</dbReference>
<reference evidence="1" key="1">
    <citation type="submission" date="2023-12" db="EMBL/GenBank/DDBJ databases">
        <title>Genome assembly of Anisodus tanguticus.</title>
        <authorList>
            <person name="Wang Y.-J."/>
        </authorList>
    </citation>
    <scope>NUCLEOTIDE SEQUENCE</scope>
    <source>
        <strain evidence="1">KB-2021</strain>
        <tissue evidence="1">Leaf</tissue>
    </source>
</reference>
<dbReference type="Proteomes" id="UP001291623">
    <property type="component" value="Unassembled WGS sequence"/>
</dbReference>